<dbReference type="InterPro" id="IPR029060">
    <property type="entry name" value="PIN-like_dom_sf"/>
</dbReference>
<dbReference type="SUPFAM" id="SSF88723">
    <property type="entry name" value="PIN domain-like"/>
    <property type="match status" value="1"/>
</dbReference>
<dbReference type="STRING" id="671072.PL9214510004"/>
<gene>
    <name evidence="1" type="ORF">PL9214510004</name>
</gene>
<reference evidence="2" key="1">
    <citation type="submission" date="2015-10" db="EMBL/GenBank/DDBJ databases">
        <authorList>
            <person name="Regsiter A."/>
            <person name="william w."/>
        </authorList>
    </citation>
    <scope>NUCLEOTIDE SEQUENCE [LARGE SCALE GENOMIC DNA]</scope>
</reference>
<evidence type="ECO:0000313" key="2">
    <source>
        <dbReference type="Proteomes" id="UP000184315"/>
    </source>
</evidence>
<dbReference type="Gene3D" id="3.40.50.1010">
    <property type="entry name" value="5'-nuclease"/>
    <property type="match status" value="1"/>
</dbReference>
<proteinExistence type="predicted"/>
<dbReference type="RefSeq" id="WP_072719946.1">
    <property type="nucleotide sequence ID" value="NZ_LN889802.1"/>
</dbReference>
<dbReference type="EMBL" id="CZDF01000157">
    <property type="protein sequence ID" value="CUR33335.1"/>
    <property type="molecule type" value="Genomic_DNA"/>
</dbReference>
<dbReference type="AlphaFoldDB" id="A0A1J1LLI2"/>
<accession>A0A1J1LLI2</accession>
<organism evidence="1 2">
    <name type="scientific">Planktothrix tepida PCC 9214</name>
    <dbReference type="NCBI Taxonomy" id="671072"/>
    <lineage>
        <taxon>Bacteria</taxon>
        <taxon>Bacillati</taxon>
        <taxon>Cyanobacteriota</taxon>
        <taxon>Cyanophyceae</taxon>
        <taxon>Oscillatoriophycideae</taxon>
        <taxon>Oscillatoriales</taxon>
        <taxon>Microcoleaceae</taxon>
        <taxon>Planktothrix</taxon>
    </lineage>
</organism>
<sequence length="155" mass="17286">MRLIFLDAGPLGMIANPKATPSNLGCQLWLDNLLAQGEKVILPEIADYEIRRELLRANKQQSIRKLDRLKSILDYTPINTEVMLLAAELWADARKSGNPTADNRALDADVILAAQAKLEELNGNSVIVVTTNKKHLSIFVDAREWQEIPQQSDSP</sequence>
<dbReference type="OrthoDB" id="461957at2"/>
<name>A0A1J1LLI2_9CYAN</name>
<evidence type="ECO:0000313" key="1">
    <source>
        <dbReference type="EMBL" id="CUR33335.1"/>
    </source>
</evidence>
<protein>
    <submittedName>
        <fullName evidence="1">PIN domain-containing protein</fullName>
    </submittedName>
</protein>
<dbReference type="Proteomes" id="UP000184315">
    <property type="component" value="Unassembled WGS sequence"/>
</dbReference>
<keyword evidence="2" id="KW-1185">Reference proteome</keyword>